<evidence type="ECO:0000313" key="2">
    <source>
        <dbReference type="EMBL" id="MPD02996.1"/>
    </source>
</evidence>
<dbReference type="AlphaFoldDB" id="A0A5B7K839"/>
<dbReference type="EMBL" id="VSRR010134115">
    <property type="protein sequence ID" value="MPD02996.1"/>
    <property type="molecule type" value="Genomic_DNA"/>
</dbReference>
<evidence type="ECO:0000256" key="1">
    <source>
        <dbReference type="SAM" id="MobiDB-lite"/>
    </source>
</evidence>
<organism evidence="2 3">
    <name type="scientific">Portunus trituberculatus</name>
    <name type="common">Swimming crab</name>
    <name type="synonym">Neptunus trituberculatus</name>
    <dbReference type="NCBI Taxonomy" id="210409"/>
    <lineage>
        <taxon>Eukaryota</taxon>
        <taxon>Metazoa</taxon>
        <taxon>Ecdysozoa</taxon>
        <taxon>Arthropoda</taxon>
        <taxon>Crustacea</taxon>
        <taxon>Multicrustacea</taxon>
        <taxon>Malacostraca</taxon>
        <taxon>Eumalacostraca</taxon>
        <taxon>Eucarida</taxon>
        <taxon>Decapoda</taxon>
        <taxon>Pleocyemata</taxon>
        <taxon>Brachyura</taxon>
        <taxon>Eubrachyura</taxon>
        <taxon>Portunoidea</taxon>
        <taxon>Portunidae</taxon>
        <taxon>Portuninae</taxon>
        <taxon>Portunus</taxon>
    </lineage>
</organism>
<feature type="region of interest" description="Disordered" evidence="1">
    <location>
        <begin position="1"/>
        <end position="28"/>
    </location>
</feature>
<sequence>MPMSQILTFHNINHPRTNQVPQKKTQVTELKRKRMTIPNLETPPPGNQQHLTLLFLPSLALPPQPQDG</sequence>
<reference evidence="2 3" key="1">
    <citation type="submission" date="2019-05" db="EMBL/GenBank/DDBJ databases">
        <title>Another draft genome of Portunus trituberculatus and its Hox gene families provides insights of decapod evolution.</title>
        <authorList>
            <person name="Jeong J.-H."/>
            <person name="Song I."/>
            <person name="Kim S."/>
            <person name="Choi T."/>
            <person name="Kim D."/>
            <person name="Ryu S."/>
            <person name="Kim W."/>
        </authorList>
    </citation>
    <scope>NUCLEOTIDE SEQUENCE [LARGE SCALE GENOMIC DNA]</scope>
    <source>
        <tissue evidence="2">Muscle</tissue>
    </source>
</reference>
<keyword evidence="3" id="KW-1185">Reference proteome</keyword>
<comment type="caution">
    <text evidence="2">The sequence shown here is derived from an EMBL/GenBank/DDBJ whole genome shotgun (WGS) entry which is preliminary data.</text>
</comment>
<name>A0A5B7K839_PORTR</name>
<dbReference type="Proteomes" id="UP000324222">
    <property type="component" value="Unassembled WGS sequence"/>
</dbReference>
<protein>
    <submittedName>
        <fullName evidence="2">Uncharacterized protein</fullName>
    </submittedName>
</protein>
<accession>A0A5B7K839</accession>
<proteinExistence type="predicted"/>
<evidence type="ECO:0000313" key="3">
    <source>
        <dbReference type="Proteomes" id="UP000324222"/>
    </source>
</evidence>
<gene>
    <name evidence="2" type="ORF">E2C01_098609</name>
</gene>